<reference evidence="9 10" key="1">
    <citation type="submission" date="2025-05" db="UniProtKB">
        <authorList>
            <consortium name="RefSeq"/>
        </authorList>
    </citation>
    <scope>IDENTIFICATION</scope>
</reference>
<evidence type="ECO:0000313" key="10">
    <source>
        <dbReference type="RefSeq" id="XP_005110791.1"/>
    </source>
</evidence>
<organism evidence="8 10">
    <name type="scientific">Aplysia californica</name>
    <name type="common">California sea hare</name>
    <dbReference type="NCBI Taxonomy" id="6500"/>
    <lineage>
        <taxon>Eukaryota</taxon>
        <taxon>Metazoa</taxon>
        <taxon>Spiralia</taxon>
        <taxon>Lophotrochozoa</taxon>
        <taxon>Mollusca</taxon>
        <taxon>Gastropoda</taxon>
        <taxon>Heterobranchia</taxon>
        <taxon>Euthyneura</taxon>
        <taxon>Tectipleura</taxon>
        <taxon>Aplysiida</taxon>
        <taxon>Aplysioidea</taxon>
        <taxon>Aplysiidae</taxon>
        <taxon>Aplysia</taxon>
    </lineage>
</organism>
<evidence type="ECO:0000256" key="5">
    <source>
        <dbReference type="PROSITE-ProRule" id="PRU00205"/>
    </source>
</evidence>
<evidence type="ECO:0000256" key="4">
    <source>
        <dbReference type="ARBA" id="ARBA00023136"/>
    </source>
</evidence>
<evidence type="ECO:0000313" key="8">
    <source>
        <dbReference type="Proteomes" id="UP000694888"/>
    </source>
</evidence>
<evidence type="ECO:0000256" key="3">
    <source>
        <dbReference type="ARBA" id="ARBA00022989"/>
    </source>
</evidence>
<keyword evidence="8" id="KW-1185">Reference proteome</keyword>
<evidence type="ECO:0000256" key="6">
    <source>
        <dbReference type="SAM" id="Phobius"/>
    </source>
</evidence>
<feature type="transmembrane region" description="Helical" evidence="6">
    <location>
        <begin position="193"/>
        <end position="218"/>
    </location>
</feature>
<dbReference type="Proteomes" id="UP000694888">
    <property type="component" value="Unplaced"/>
</dbReference>
<feature type="transmembrane region" description="Helical" evidence="6">
    <location>
        <begin position="12"/>
        <end position="30"/>
    </location>
</feature>
<dbReference type="SMART" id="SM00724">
    <property type="entry name" value="TLC"/>
    <property type="match status" value="1"/>
</dbReference>
<comment type="subcellular location">
    <subcellularLocation>
        <location evidence="1">Membrane</location>
        <topology evidence="1">Multi-pass membrane protein</topology>
    </subcellularLocation>
</comment>
<keyword evidence="4 5" id="KW-0472">Membrane</keyword>
<evidence type="ECO:0000259" key="7">
    <source>
        <dbReference type="PROSITE" id="PS50922"/>
    </source>
</evidence>
<dbReference type="PROSITE" id="PS50922">
    <property type="entry name" value="TLC"/>
    <property type="match status" value="1"/>
</dbReference>
<feature type="transmembrane region" description="Helical" evidence="6">
    <location>
        <begin position="42"/>
        <end position="60"/>
    </location>
</feature>
<dbReference type="RefSeq" id="XP_005110791.1">
    <property type="nucleotide sequence ID" value="XM_005110734.2"/>
</dbReference>
<evidence type="ECO:0000256" key="2">
    <source>
        <dbReference type="ARBA" id="ARBA00022692"/>
    </source>
</evidence>
<dbReference type="PANTHER" id="PTHR31898:SF1">
    <property type="entry name" value="TLC DOMAIN-CONTAINING PROTEIN 5"/>
    <property type="match status" value="1"/>
</dbReference>
<protein>
    <submittedName>
        <fullName evidence="9 10">TLC domain-containing protein 5</fullName>
    </submittedName>
</protein>
<evidence type="ECO:0000256" key="1">
    <source>
        <dbReference type="ARBA" id="ARBA00004141"/>
    </source>
</evidence>
<name>A0ABM0K7S4_APLCA</name>
<dbReference type="RefSeq" id="XP_005110790.1">
    <property type="nucleotide sequence ID" value="XM_005110733.3"/>
</dbReference>
<dbReference type="InterPro" id="IPR042512">
    <property type="entry name" value="TLCD5"/>
</dbReference>
<feature type="transmembrane region" description="Helical" evidence="6">
    <location>
        <begin position="165"/>
        <end position="187"/>
    </location>
</feature>
<gene>
    <name evidence="9 10" type="primary">LOC101862309</name>
</gene>
<feature type="transmembrane region" description="Helical" evidence="6">
    <location>
        <begin position="80"/>
        <end position="98"/>
    </location>
</feature>
<dbReference type="Pfam" id="PF03798">
    <property type="entry name" value="TRAM_LAG1_CLN8"/>
    <property type="match status" value="1"/>
</dbReference>
<dbReference type="GeneID" id="101862309"/>
<accession>A0ABM0K7S4</accession>
<feature type="domain" description="TLC" evidence="7">
    <location>
        <begin position="32"/>
        <end position="222"/>
    </location>
</feature>
<keyword evidence="2 5" id="KW-0812">Transmembrane</keyword>
<evidence type="ECO:0000313" key="9">
    <source>
        <dbReference type="RefSeq" id="XP_005110790.1"/>
    </source>
</evidence>
<sequence length="292" mass="32954">MFQVGNFDLYEVLAYLFMWVTLYFLLCLLNPGRSYEWHCRSVTVLHAAIISALAAYGALIMGPNPFTEAGGPNNSFQVRTVSICLGYFLFDFSWCLYFKTEGPVMLAHHFLSVVGLTVCLVAGRYGTEMIATIAGAEITNPLLQLRWFLRATGRHHSLMADVVDWAFMLSFGFVRLGLGSVLLYMYYQQNSDYIGRFGGTSIYLLSVVFFISIVNYAVRKYTKRYRAWVKRRAAPPPGEATPTTRQNGDLKEDVSSVGIIKEQEIPSPREIKTGLKELSLRKNCMVQKVNVS</sequence>
<dbReference type="PANTHER" id="PTHR31898">
    <property type="entry name" value="TRANSMEMBRANE PROTEIN 136"/>
    <property type="match status" value="1"/>
</dbReference>
<dbReference type="InterPro" id="IPR006634">
    <property type="entry name" value="TLC-dom"/>
</dbReference>
<proteinExistence type="predicted"/>
<keyword evidence="3 6" id="KW-1133">Transmembrane helix</keyword>